<name>A0AAN0MG97_9ACTN</name>
<evidence type="ECO:0000313" key="11">
    <source>
        <dbReference type="Proteomes" id="UP001431656"/>
    </source>
</evidence>
<dbReference type="SUPFAM" id="SSF50182">
    <property type="entry name" value="Sm-like ribonucleoproteins"/>
    <property type="match status" value="1"/>
</dbReference>
<dbReference type="PANTHER" id="PTHR30460">
    <property type="entry name" value="MODERATE CONDUCTANCE MECHANOSENSITIVE CHANNEL YBIO"/>
    <property type="match status" value="1"/>
</dbReference>
<keyword evidence="11" id="KW-1185">Reference proteome</keyword>
<evidence type="ECO:0000259" key="8">
    <source>
        <dbReference type="Pfam" id="PF00924"/>
    </source>
</evidence>
<dbReference type="Pfam" id="PF21088">
    <property type="entry name" value="MS_channel_1st"/>
    <property type="match status" value="1"/>
</dbReference>
<proteinExistence type="inferred from homology"/>
<feature type="transmembrane region" description="Helical" evidence="7">
    <location>
        <begin position="12"/>
        <end position="30"/>
    </location>
</feature>
<dbReference type="SUPFAM" id="SSF82689">
    <property type="entry name" value="Mechanosensitive channel protein MscS (YggB), C-terminal domain"/>
    <property type="match status" value="1"/>
</dbReference>
<dbReference type="Gene3D" id="2.30.30.60">
    <property type="match status" value="1"/>
</dbReference>
<evidence type="ECO:0000256" key="2">
    <source>
        <dbReference type="ARBA" id="ARBA00008017"/>
    </source>
</evidence>
<dbReference type="FunFam" id="2.30.30.60:FF:000001">
    <property type="entry name" value="MscS Mechanosensitive ion channel"/>
    <property type="match status" value="1"/>
</dbReference>
<protein>
    <submittedName>
        <fullName evidence="10">Mechanosensitive ion channel</fullName>
    </submittedName>
</protein>
<accession>A0AAN0MG97</accession>
<evidence type="ECO:0000259" key="9">
    <source>
        <dbReference type="Pfam" id="PF21088"/>
    </source>
</evidence>
<keyword evidence="3" id="KW-1003">Cell membrane</keyword>
<dbReference type="GO" id="GO:0005886">
    <property type="term" value="C:plasma membrane"/>
    <property type="evidence" value="ECO:0007669"/>
    <property type="project" value="UniProtKB-SubCell"/>
</dbReference>
<sequence length="285" mass="30838">MTFTWPDTLIDIAVIAILSLVLRGVLKRLINRWVKMSNRPKDQGENLSQRAAAALSKAGSFDNNRQIHRTRTLATMLSSMLDALIGLVAVFMILQTLGLNIMPALASAGIGGIALGFGAQSLVKDVISGIFLMLEDQLGVGDYIDVGEISGTVLSLALRATRIRDDSGEIWYIRNGEIVTLGNRTQGWSSGTVEIPVNPNENPQTILGLLVGVAKDLDEDEQWHEQMLEPPTVLGLTRFEAGQAIYAVVVKCPGNKQWALEREVRTRAVSALQAAGIKAILPTLA</sequence>
<dbReference type="PANTHER" id="PTHR30460:SF0">
    <property type="entry name" value="MODERATE CONDUCTANCE MECHANOSENSITIVE CHANNEL YBIO"/>
    <property type="match status" value="1"/>
</dbReference>
<organism evidence="10 11">
    <name type="scientific">Brooklawnia propionicigenes</name>
    <dbReference type="NCBI Taxonomy" id="3041175"/>
    <lineage>
        <taxon>Bacteria</taxon>
        <taxon>Bacillati</taxon>
        <taxon>Actinomycetota</taxon>
        <taxon>Actinomycetes</taxon>
        <taxon>Propionibacteriales</taxon>
        <taxon>Propionibacteriaceae</taxon>
        <taxon>Brooklawnia</taxon>
    </lineage>
</organism>
<feature type="transmembrane region" description="Helical" evidence="7">
    <location>
        <begin position="73"/>
        <end position="95"/>
    </location>
</feature>
<feature type="domain" description="Mechanosensitive ion channel MscS" evidence="8">
    <location>
        <begin position="122"/>
        <end position="180"/>
    </location>
</feature>
<dbReference type="KEGG" id="broo:brsh051_13940"/>
<dbReference type="InterPro" id="IPR006685">
    <property type="entry name" value="MscS_channel_2nd"/>
</dbReference>
<dbReference type="InterPro" id="IPR023408">
    <property type="entry name" value="MscS_beta-dom_sf"/>
</dbReference>
<gene>
    <name evidence="10" type="ORF">brsh051_13940</name>
</gene>
<evidence type="ECO:0000256" key="6">
    <source>
        <dbReference type="ARBA" id="ARBA00023136"/>
    </source>
</evidence>
<dbReference type="RefSeq" id="WP_286268420.1">
    <property type="nucleotide sequence ID" value="NZ_AP028056.1"/>
</dbReference>
<dbReference type="InterPro" id="IPR049142">
    <property type="entry name" value="MS_channel_1st"/>
</dbReference>
<evidence type="ECO:0000313" key="10">
    <source>
        <dbReference type="EMBL" id="BEH02113.1"/>
    </source>
</evidence>
<dbReference type="InterPro" id="IPR010920">
    <property type="entry name" value="LSM_dom_sf"/>
</dbReference>
<dbReference type="Gene3D" id="3.30.70.100">
    <property type="match status" value="1"/>
</dbReference>
<comment type="similarity">
    <text evidence="2">Belongs to the MscS (TC 1.A.23) family.</text>
</comment>
<dbReference type="SUPFAM" id="SSF82861">
    <property type="entry name" value="Mechanosensitive channel protein MscS (YggB), transmembrane region"/>
    <property type="match status" value="1"/>
</dbReference>
<evidence type="ECO:0000256" key="7">
    <source>
        <dbReference type="SAM" id="Phobius"/>
    </source>
</evidence>
<comment type="subcellular location">
    <subcellularLocation>
        <location evidence="1">Cell membrane</location>
        <topology evidence="1">Multi-pass membrane protein</topology>
    </subcellularLocation>
</comment>
<evidence type="ECO:0000256" key="5">
    <source>
        <dbReference type="ARBA" id="ARBA00022989"/>
    </source>
</evidence>
<feature type="domain" description="Mechanosensitive ion channel transmembrane helices 2/3" evidence="9">
    <location>
        <begin position="84"/>
        <end position="120"/>
    </location>
</feature>
<dbReference type="InterPro" id="IPR011014">
    <property type="entry name" value="MscS_channel_TM-2"/>
</dbReference>
<keyword evidence="4 7" id="KW-0812">Transmembrane</keyword>
<dbReference type="AlphaFoldDB" id="A0AAN0MG97"/>
<evidence type="ECO:0000256" key="1">
    <source>
        <dbReference type="ARBA" id="ARBA00004651"/>
    </source>
</evidence>
<dbReference type="EMBL" id="AP028056">
    <property type="protein sequence ID" value="BEH02113.1"/>
    <property type="molecule type" value="Genomic_DNA"/>
</dbReference>
<feature type="transmembrane region" description="Helical" evidence="7">
    <location>
        <begin position="101"/>
        <end position="123"/>
    </location>
</feature>
<dbReference type="InterPro" id="IPR011066">
    <property type="entry name" value="MscS_channel_C_sf"/>
</dbReference>
<dbReference type="Gene3D" id="1.10.287.1260">
    <property type="match status" value="1"/>
</dbReference>
<reference evidence="10" key="1">
    <citation type="journal article" date="2024" name="Int. J. Syst. Evol. Microbiol.">
        <title>Brooklawnia propionicigenes sp. nov., a facultatively anaerobic, propionate-producing bacterium isolated from a methanogenic reactor treating waste from cattle farms.</title>
        <authorList>
            <person name="Akita Y."/>
            <person name="Ueki A."/>
            <person name="Tonouchi A."/>
            <person name="Sugawara Y."/>
            <person name="Honma S."/>
            <person name="Kaku N."/>
            <person name="Ueki K."/>
        </authorList>
    </citation>
    <scope>NUCLEOTIDE SEQUENCE</scope>
    <source>
        <strain evidence="10">SH051</strain>
    </source>
</reference>
<dbReference type="GO" id="GO:0008381">
    <property type="term" value="F:mechanosensitive monoatomic ion channel activity"/>
    <property type="evidence" value="ECO:0007669"/>
    <property type="project" value="InterPro"/>
</dbReference>
<evidence type="ECO:0000256" key="4">
    <source>
        <dbReference type="ARBA" id="ARBA00022692"/>
    </source>
</evidence>
<keyword evidence="5 7" id="KW-1133">Transmembrane helix</keyword>
<keyword evidence="6 7" id="KW-0472">Membrane</keyword>
<dbReference type="InterPro" id="IPR045276">
    <property type="entry name" value="YbiO_bact"/>
</dbReference>
<dbReference type="Proteomes" id="UP001431656">
    <property type="component" value="Chromosome"/>
</dbReference>
<dbReference type="Pfam" id="PF00924">
    <property type="entry name" value="MS_channel_2nd"/>
    <property type="match status" value="1"/>
</dbReference>
<evidence type="ECO:0000256" key="3">
    <source>
        <dbReference type="ARBA" id="ARBA00022475"/>
    </source>
</evidence>